<proteinExistence type="predicted"/>
<dbReference type="Pfam" id="PF09913">
    <property type="entry name" value="DUF2142"/>
    <property type="match status" value="1"/>
</dbReference>
<sequence length="484" mass="49677">MLLGMLLLQAAWMLVVPAFRGLDEHDHAYKAAAVARGDWSTTHEGLRGQWGELVEVPRDLVAAARPVCESLSYTTSANCTAYRAGPDDQVEVTSSAARYNPVFYFVIGSVARPFSGDAALYAMRAAAAMMCAVMLALAAATLRGQDGQGRWAVVGLVAATTPVVVYSTTVAAPNGLEMASAAVVWAAASRLATGGAGARGLLAAVTIGAVPLATVRTFGPLWLCLILVVVLVAYGTDHARRLVRRADARLAAAVIGLAVIGGLAWSASASTNAPPPADQTGAAASVWTVLPGQALLWLLQSVGAFPARDDPAPLVVYAVVLSGWAVLVGLAARLAARRERAAILTVVAISVLLPSAVTVATYSAVGTAWQGRYSYPVAMGALILAGIVLDRADIASHRALRLTGALAATGIAISQVASQFRVLGLDNPTVPLAKAADWPVPAPVSVAVLTIAGALALGCATTAGVPRATRRPVRAPRPEVRVGG</sequence>
<name>A0ABP8ZJT5_9ACTN</name>
<gene>
    <name evidence="2" type="ORF">GCM10023350_49800</name>
</gene>
<protein>
    <recommendedName>
        <fullName evidence="4">DUF2142 domain-containing protein</fullName>
    </recommendedName>
</protein>
<feature type="transmembrane region" description="Helical" evidence="1">
    <location>
        <begin position="314"/>
        <end position="334"/>
    </location>
</feature>
<reference evidence="3" key="1">
    <citation type="journal article" date="2019" name="Int. J. Syst. Evol. Microbiol.">
        <title>The Global Catalogue of Microorganisms (GCM) 10K type strain sequencing project: providing services to taxonomists for standard genome sequencing and annotation.</title>
        <authorList>
            <consortium name="The Broad Institute Genomics Platform"/>
            <consortium name="The Broad Institute Genome Sequencing Center for Infectious Disease"/>
            <person name="Wu L."/>
            <person name="Ma J."/>
        </authorList>
    </citation>
    <scope>NUCLEOTIDE SEQUENCE [LARGE SCALE GENOMIC DNA]</scope>
    <source>
        <strain evidence="3">JCM 18532</strain>
    </source>
</reference>
<organism evidence="2 3">
    <name type="scientific">Nocardioides endophyticus</name>
    <dbReference type="NCBI Taxonomy" id="1353775"/>
    <lineage>
        <taxon>Bacteria</taxon>
        <taxon>Bacillati</taxon>
        <taxon>Actinomycetota</taxon>
        <taxon>Actinomycetes</taxon>
        <taxon>Propionibacteriales</taxon>
        <taxon>Nocardioidaceae</taxon>
        <taxon>Nocardioides</taxon>
    </lineage>
</organism>
<feature type="transmembrane region" description="Helical" evidence="1">
    <location>
        <begin position="218"/>
        <end position="236"/>
    </location>
</feature>
<feature type="transmembrane region" description="Helical" evidence="1">
    <location>
        <begin position="442"/>
        <end position="465"/>
    </location>
</feature>
<evidence type="ECO:0008006" key="4">
    <source>
        <dbReference type="Google" id="ProtNLM"/>
    </source>
</evidence>
<feature type="transmembrane region" description="Helical" evidence="1">
    <location>
        <begin position="341"/>
        <end position="361"/>
    </location>
</feature>
<feature type="transmembrane region" description="Helical" evidence="1">
    <location>
        <begin position="248"/>
        <end position="267"/>
    </location>
</feature>
<feature type="transmembrane region" description="Helical" evidence="1">
    <location>
        <begin position="373"/>
        <end position="390"/>
    </location>
</feature>
<evidence type="ECO:0000313" key="2">
    <source>
        <dbReference type="EMBL" id="GAA4758129.1"/>
    </source>
</evidence>
<feature type="transmembrane region" description="Helical" evidence="1">
    <location>
        <begin position="402"/>
        <end position="422"/>
    </location>
</feature>
<feature type="transmembrane region" description="Helical" evidence="1">
    <location>
        <begin position="118"/>
        <end position="139"/>
    </location>
</feature>
<accession>A0ABP8ZJT5</accession>
<dbReference type="EMBL" id="BAABKN010000036">
    <property type="protein sequence ID" value="GAA4758129.1"/>
    <property type="molecule type" value="Genomic_DNA"/>
</dbReference>
<comment type="caution">
    <text evidence="2">The sequence shown here is derived from an EMBL/GenBank/DDBJ whole genome shotgun (WGS) entry which is preliminary data.</text>
</comment>
<keyword evidence="1" id="KW-0812">Transmembrane</keyword>
<keyword evidence="3" id="KW-1185">Reference proteome</keyword>
<keyword evidence="1" id="KW-0472">Membrane</keyword>
<keyword evidence="1" id="KW-1133">Transmembrane helix</keyword>
<dbReference type="InterPro" id="IPR018674">
    <property type="entry name" value="DUF2142_membrane"/>
</dbReference>
<feature type="transmembrane region" description="Helical" evidence="1">
    <location>
        <begin position="151"/>
        <end position="172"/>
    </location>
</feature>
<evidence type="ECO:0000313" key="3">
    <source>
        <dbReference type="Proteomes" id="UP001499882"/>
    </source>
</evidence>
<dbReference type="Proteomes" id="UP001499882">
    <property type="component" value="Unassembled WGS sequence"/>
</dbReference>
<evidence type="ECO:0000256" key="1">
    <source>
        <dbReference type="SAM" id="Phobius"/>
    </source>
</evidence>